<name>A0A939T871_9ACTN</name>
<dbReference type="PANTHER" id="PTHR42872">
    <property type="entry name" value="PROTEIN-GLUTAMATE METHYLESTERASE/PROTEIN-GLUTAMINE GLUTAMINASE"/>
    <property type="match status" value="1"/>
</dbReference>
<dbReference type="SUPFAM" id="SSF52738">
    <property type="entry name" value="Methylesterase CheB, C-terminal domain"/>
    <property type="match status" value="1"/>
</dbReference>
<dbReference type="EMBL" id="JAGEOJ010000022">
    <property type="protein sequence ID" value="MBO2453833.1"/>
    <property type="molecule type" value="Genomic_DNA"/>
</dbReference>
<dbReference type="PANTHER" id="PTHR42872:SF6">
    <property type="entry name" value="PROTEIN-GLUTAMATE METHYLESTERASE_PROTEIN-GLUTAMINE GLUTAMINASE"/>
    <property type="match status" value="1"/>
</dbReference>
<dbReference type="InterPro" id="IPR000673">
    <property type="entry name" value="Sig_transdc_resp-reg_Me-estase"/>
</dbReference>
<keyword evidence="4" id="KW-0145">Chemotaxis</keyword>
<reference evidence="6" key="1">
    <citation type="submission" date="2021-03" db="EMBL/GenBank/DDBJ databases">
        <authorList>
            <person name="Kanchanasin P."/>
            <person name="Saeng-In P."/>
            <person name="Phongsopitanun W."/>
            <person name="Yuki M."/>
            <person name="Kudo T."/>
            <person name="Ohkuma M."/>
            <person name="Tanasupawat S."/>
        </authorList>
    </citation>
    <scope>NUCLEOTIDE SEQUENCE</scope>
    <source>
        <strain evidence="6">GKU 128</strain>
    </source>
</reference>
<keyword evidence="1 4" id="KW-0378">Hydrolase</keyword>
<evidence type="ECO:0000256" key="1">
    <source>
        <dbReference type="ARBA" id="ARBA00022801"/>
    </source>
</evidence>
<sequence length="341" mass="34797">MDSTARDLVVIGGSAGSVGPLKALVAGLSAELPVAVLVVLHTAASSTGTLAALLSRAGPFPAEEATDGEEPRAGRIYIARPDHHLLIDRREGSDLGNGSPTEIMRVVRGPRINRVRPAVDPLFRSAARWRGPRVIGVVLSGTLDDGAVGAATIAAQGGAVLVQDPGEAQFGGMPAAARVNVPGAAVGESGELGQLITELAGVAGHVTALPDEDLIVETEMNAGGPPGRAGLRRDPGVPAGLGCPDCGGGMNVIETQRAVHYRCHVGHAFSPQTLAAAQGEGVETALWKAVSVLQEKAAVHARMAGGAAERGHQLLHREFSAKADEAATAAQLIMRKFLATG</sequence>
<evidence type="ECO:0000259" key="5">
    <source>
        <dbReference type="PROSITE" id="PS50122"/>
    </source>
</evidence>
<dbReference type="PIRSF" id="PIRSF036461">
    <property type="entry name" value="Chmtx_methlestr"/>
    <property type="match status" value="1"/>
</dbReference>
<proteinExistence type="predicted"/>
<accession>A0A939T871</accession>
<dbReference type="GO" id="GO:0008984">
    <property type="term" value="F:protein-glutamate methylesterase activity"/>
    <property type="evidence" value="ECO:0007669"/>
    <property type="project" value="UniProtKB-EC"/>
</dbReference>
<dbReference type="CDD" id="cd16433">
    <property type="entry name" value="CheB"/>
    <property type="match status" value="1"/>
</dbReference>
<keyword evidence="7" id="KW-1185">Reference proteome</keyword>
<dbReference type="GO" id="GO:0000156">
    <property type="term" value="F:phosphorelay response regulator activity"/>
    <property type="evidence" value="ECO:0007669"/>
    <property type="project" value="InterPro"/>
</dbReference>
<feature type="active site" evidence="4">
    <location>
        <position position="41"/>
    </location>
</feature>
<dbReference type="GO" id="GO:0006935">
    <property type="term" value="P:chemotaxis"/>
    <property type="evidence" value="ECO:0007669"/>
    <property type="project" value="UniProtKB-UniRule"/>
</dbReference>
<evidence type="ECO:0000256" key="2">
    <source>
        <dbReference type="ARBA" id="ARBA00039140"/>
    </source>
</evidence>
<feature type="active site" evidence="4">
    <location>
        <position position="14"/>
    </location>
</feature>
<dbReference type="Proteomes" id="UP000669179">
    <property type="component" value="Unassembled WGS sequence"/>
</dbReference>
<feature type="domain" description="CheB-type methylesterase" evidence="5">
    <location>
        <begin position="2"/>
        <end position="177"/>
    </location>
</feature>
<evidence type="ECO:0000313" key="6">
    <source>
        <dbReference type="EMBL" id="MBO2453833.1"/>
    </source>
</evidence>
<comment type="caution">
    <text evidence="6">The sequence shown here is derived from an EMBL/GenBank/DDBJ whole genome shotgun (WGS) entry which is preliminary data.</text>
</comment>
<dbReference type="GO" id="GO:0005737">
    <property type="term" value="C:cytoplasm"/>
    <property type="evidence" value="ECO:0007669"/>
    <property type="project" value="InterPro"/>
</dbReference>
<evidence type="ECO:0000256" key="3">
    <source>
        <dbReference type="ARBA" id="ARBA00048267"/>
    </source>
</evidence>
<protein>
    <recommendedName>
        <fullName evidence="2">protein-glutamate methylesterase</fullName>
        <ecNumber evidence="2">3.1.1.61</ecNumber>
    </recommendedName>
</protein>
<dbReference type="InterPro" id="IPR035909">
    <property type="entry name" value="CheB_C"/>
</dbReference>
<evidence type="ECO:0000313" key="7">
    <source>
        <dbReference type="Proteomes" id="UP000669179"/>
    </source>
</evidence>
<dbReference type="Gene3D" id="3.40.50.180">
    <property type="entry name" value="Methylesterase CheB, C-terminal domain"/>
    <property type="match status" value="1"/>
</dbReference>
<comment type="catalytic activity">
    <reaction evidence="3">
        <text>[protein]-L-glutamate 5-O-methyl ester + H2O = L-glutamyl-[protein] + methanol + H(+)</text>
        <dbReference type="Rhea" id="RHEA:23236"/>
        <dbReference type="Rhea" id="RHEA-COMP:10208"/>
        <dbReference type="Rhea" id="RHEA-COMP:10311"/>
        <dbReference type="ChEBI" id="CHEBI:15377"/>
        <dbReference type="ChEBI" id="CHEBI:15378"/>
        <dbReference type="ChEBI" id="CHEBI:17790"/>
        <dbReference type="ChEBI" id="CHEBI:29973"/>
        <dbReference type="ChEBI" id="CHEBI:82795"/>
        <dbReference type="EC" id="3.1.1.61"/>
    </reaction>
</comment>
<dbReference type="PROSITE" id="PS50122">
    <property type="entry name" value="CHEB"/>
    <property type="match status" value="1"/>
</dbReference>
<evidence type="ECO:0000256" key="4">
    <source>
        <dbReference type="PROSITE-ProRule" id="PRU00050"/>
    </source>
</evidence>
<gene>
    <name evidence="6" type="ORF">J4573_42555</name>
</gene>
<dbReference type="InterPro" id="IPR011247">
    <property type="entry name" value="Chemotax_prot-Glu_Me-esterase"/>
</dbReference>
<organism evidence="6 7">
    <name type="scientific">Actinomadura barringtoniae</name>
    <dbReference type="NCBI Taxonomy" id="1427535"/>
    <lineage>
        <taxon>Bacteria</taxon>
        <taxon>Bacillati</taxon>
        <taxon>Actinomycetota</taxon>
        <taxon>Actinomycetes</taxon>
        <taxon>Streptosporangiales</taxon>
        <taxon>Thermomonosporaceae</taxon>
        <taxon>Actinomadura</taxon>
    </lineage>
</organism>
<dbReference type="RefSeq" id="WP_208261849.1">
    <property type="nucleotide sequence ID" value="NZ_JAGEOJ010000022.1"/>
</dbReference>
<dbReference type="Pfam" id="PF01339">
    <property type="entry name" value="CheB_methylest"/>
    <property type="match status" value="1"/>
</dbReference>
<feature type="active site" evidence="4">
    <location>
        <position position="145"/>
    </location>
</feature>
<dbReference type="AlphaFoldDB" id="A0A939T871"/>
<dbReference type="EC" id="3.1.1.61" evidence="2"/>